<dbReference type="PANTHER" id="PTHR31500:SF56">
    <property type="entry name" value="AT-HOOK MOTIF NUCLEAR-LOCALIZED PROTEIN"/>
    <property type="match status" value="1"/>
</dbReference>
<dbReference type="EMBL" id="JABWDY010040570">
    <property type="protein sequence ID" value="KAF5178025.1"/>
    <property type="molecule type" value="Genomic_DNA"/>
</dbReference>
<dbReference type="InterPro" id="IPR005175">
    <property type="entry name" value="PPC_dom"/>
</dbReference>
<dbReference type="GO" id="GO:0003680">
    <property type="term" value="F:minor groove of adenine-thymine-rich DNA binding"/>
    <property type="evidence" value="ECO:0007669"/>
    <property type="project" value="UniProtKB-UniRule"/>
</dbReference>
<dbReference type="Gene3D" id="3.30.1330.80">
    <property type="entry name" value="Hypothetical protein, similar to alpha- acetolactate decarboxylase, domain 2"/>
    <property type="match status" value="1"/>
</dbReference>
<comment type="domain">
    <text evidence="1">The PPC domain mediates interactions between AHL proteins.</text>
</comment>
<dbReference type="Proteomes" id="UP000554482">
    <property type="component" value="Unassembled WGS sequence"/>
</dbReference>
<comment type="subcellular location">
    <subcellularLocation>
        <location evidence="1">Nucleus</location>
    </subcellularLocation>
</comment>
<sequence>MEGKNRLGSDSPKNTEANSLRGNEVPLSLRLSAEAIPAGGHRQKRKQERPKKNLEGMTDMLGGLSSPSCFSAKRARGQPLVSGDQGIVAPVGGGFTPYIVIANRGEDVMTKILSIFQFGSWSACILAANGPLYNATINYTGSHISTKCEGRFEILSLSGTITVDDSNGSLSKICTASLSMAGIDGRVSGGKVLGPLMAAGCVQVVLGILRPTYPR</sequence>
<organism evidence="4 5">
    <name type="scientific">Thalictrum thalictroides</name>
    <name type="common">Rue-anemone</name>
    <name type="synonym">Anemone thalictroides</name>
    <dbReference type="NCBI Taxonomy" id="46969"/>
    <lineage>
        <taxon>Eukaryota</taxon>
        <taxon>Viridiplantae</taxon>
        <taxon>Streptophyta</taxon>
        <taxon>Embryophyta</taxon>
        <taxon>Tracheophyta</taxon>
        <taxon>Spermatophyta</taxon>
        <taxon>Magnoliopsida</taxon>
        <taxon>Ranunculales</taxon>
        <taxon>Ranunculaceae</taxon>
        <taxon>Thalictroideae</taxon>
        <taxon>Thalictrum</taxon>
    </lineage>
</organism>
<dbReference type="InterPro" id="IPR039605">
    <property type="entry name" value="AHL"/>
</dbReference>
<proteinExistence type="predicted"/>
<comment type="caution">
    <text evidence="4">The sequence shown here is derived from an EMBL/GenBank/DDBJ whole genome shotgun (WGS) entry which is preliminary data.</text>
</comment>
<evidence type="ECO:0000256" key="1">
    <source>
        <dbReference type="RuleBase" id="RU367031"/>
    </source>
</evidence>
<comment type="function">
    <text evidence="1">Transcription factor that specifically binds AT-rich DNA sequences related to the nuclear matrix attachment regions (MARs).</text>
</comment>
<keyword evidence="1" id="KW-0539">Nucleus</keyword>
<dbReference type="CDD" id="cd11378">
    <property type="entry name" value="DUF296"/>
    <property type="match status" value="1"/>
</dbReference>
<accession>A0A7J6V1B5</accession>
<evidence type="ECO:0000313" key="4">
    <source>
        <dbReference type="EMBL" id="KAF5178025.1"/>
    </source>
</evidence>
<dbReference type="SUPFAM" id="SSF117856">
    <property type="entry name" value="AF0104/ALDC/Ptd012-like"/>
    <property type="match status" value="1"/>
</dbReference>
<feature type="compositionally biased region" description="Polar residues" evidence="2">
    <location>
        <begin position="11"/>
        <end position="21"/>
    </location>
</feature>
<dbReference type="PANTHER" id="PTHR31500">
    <property type="entry name" value="AT-HOOK MOTIF NUCLEAR-LOCALIZED PROTEIN 9"/>
    <property type="match status" value="1"/>
</dbReference>
<dbReference type="Pfam" id="PF03479">
    <property type="entry name" value="PCC"/>
    <property type="match status" value="1"/>
</dbReference>
<keyword evidence="1" id="KW-0805">Transcription regulation</keyword>
<gene>
    <name evidence="4" type="ORF">FRX31_032384</name>
</gene>
<feature type="domain" description="PPC" evidence="3">
    <location>
        <begin position="92"/>
        <end position="215"/>
    </location>
</feature>
<protein>
    <recommendedName>
        <fullName evidence="1">AT-hook motif nuclear-localized protein</fullName>
    </recommendedName>
</protein>
<dbReference type="PROSITE" id="PS51742">
    <property type="entry name" value="PPC"/>
    <property type="match status" value="1"/>
</dbReference>
<evidence type="ECO:0000313" key="5">
    <source>
        <dbReference type="Proteomes" id="UP000554482"/>
    </source>
</evidence>
<dbReference type="GO" id="GO:0005634">
    <property type="term" value="C:nucleus"/>
    <property type="evidence" value="ECO:0007669"/>
    <property type="project" value="UniProtKB-SubCell"/>
</dbReference>
<dbReference type="AlphaFoldDB" id="A0A7J6V1B5"/>
<dbReference type="OrthoDB" id="1588495at2759"/>
<name>A0A7J6V1B5_THATH</name>
<keyword evidence="1" id="KW-0238">DNA-binding</keyword>
<feature type="region of interest" description="Disordered" evidence="2">
    <location>
        <begin position="1"/>
        <end position="58"/>
    </location>
</feature>
<reference evidence="4 5" key="1">
    <citation type="submission" date="2020-06" db="EMBL/GenBank/DDBJ databases">
        <title>Transcriptomic and genomic resources for Thalictrum thalictroides and T. hernandezii: Facilitating candidate gene discovery in an emerging model plant lineage.</title>
        <authorList>
            <person name="Arias T."/>
            <person name="Riano-Pachon D.M."/>
            <person name="Di Stilio V.S."/>
        </authorList>
    </citation>
    <scope>NUCLEOTIDE SEQUENCE [LARGE SCALE GENOMIC DNA]</scope>
    <source>
        <strain evidence="5">cv. WT478/WT964</strain>
        <tissue evidence="4">Leaves</tissue>
    </source>
</reference>
<keyword evidence="1" id="KW-0804">Transcription</keyword>
<keyword evidence="5" id="KW-1185">Reference proteome</keyword>
<evidence type="ECO:0000256" key="2">
    <source>
        <dbReference type="SAM" id="MobiDB-lite"/>
    </source>
</evidence>
<evidence type="ECO:0000259" key="3">
    <source>
        <dbReference type="PROSITE" id="PS51742"/>
    </source>
</evidence>